<dbReference type="OrthoDB" id="143710at2"/>
<dbReference type="STRING" id="490629.SAMN05216266_11552"/>
<name>A0A1I1BR90_9PSEU</name>
<evidence type="ECO:0000313" key="3">
    <source>
        <dbReference type="EMBL" id="SFB51238.1"/>
    </source>
</evidence>
<dbReference type="EMBL" id="FOKG01000015">
    <property type="protein sequence ID" value="SFB51238.1"/>
    <property type="molecule type" value="Genomic_DNA"/>
</dbReference>
<evidence type="ECO:0000313" key="4">
    <source>
        <dbReference type="Proteomes" id="UP000243799"/>
    </source>
</evidence>
<reference evidence="4" key="1">
    <citation type="submission" date="2016-10" db="EMBL/GenBank/DDBJ databases">
        <authorList>
            <person name="Varghese N."/>
            <person name="Submissions S."/>
        </authorList>
    </citation>
    <scope>NUCLEOTIDE SEQUENCE [LARGE SCALE GENOMIC DNA]</scope>
    <source>
        <strain evidence="4">CGMCC 4.3568</strain>
    </source>
</reference>
<keyword evidence="4" id="KW-1185">Reference proteome</keyword>
<keyword evidence="1" id="KW-0812">Transmembrane</keyword>
<feature type="domain" description="DUF2207" evidence="2">
    <location>
        <begin position="29"/>
        <end position="186"/>
    </location>
</feature>
<proteinExistence type="predicted"/>
<evidence type="ECO:0000259" key="2">
    <source>
        <dbReference type="Pfam" id="PF09972"/>
    </source>
</evidence>
<sequence length="473" mass="50906">MRTQLVRWGTVLVAAGLVAVPGQQVRVVSTLDVAMKVERDGRLSVTETVSVPPGREISRVTSLREPVDGDRERRYRVRDAVVTGSGSADVTEDELRTTISGNATVTYTVDGAVAELPHRQEVRWQVADGWDTELAEVRASFVAPVQRASPITCLAGPPGSGRQCGLAEVDHTGVVRAEHSPLAAGERMVLAVGLPTATVTANAAFVSAGLGWPWLLALSLACLLALALVAGGIVVLLARRRDAQAFGVAEPVEVLLRDGDRVRFSSPDGVLPGQIGTVMDGVVDVVDISATVLDLVVRRYLDVRPDGEGARELVQLNAPGPELHDYEQTVLATLLPGEERVLSLSRLRGRDLDLTPVIDAMYDDAVRQGWFSRRPDRGRGLLPPRTARGRLLAGQVRGLLNYLHSVRPADIPAADRELVFTRSLPYAAVLGGVERWVATFAEDERLAGRGSDLAAFLVELNGLLAESEHLRNR</sequence>
<dbReference type="Proteomes" id="UP000243799">
    <property type="component" value="Unassembled WGS sequence"/>
</dbReference>
<dbReference type="Pfam" id="PF09972">
    <property type="entry name" value="DUF2207"/>
    <property type="match status" value="1"/>
</dbReference>
<evidence type="ECO:0000256" key="1">
    <source>
        <dbReference type="SAM" id="Phobius"/>
    </source>
</evidence>
<feature type="transmembrane region" description="Helical" evidence="1">
    <location>
        <begin position="188"/>
        <end position="208"/>
    </location>
</feature>
<gene>
    <name evidence="3" type="ORF">SAMN05216266_11552</name>
</gene>
<organism evidence="3 4">
    <name type="scientific">Amycolatopsis marina</name>
    <dbReference type="NCBI Taxonomy" id="490629"/>
    <lineage>
        <taxon>Bacteria</taxon>
        <taxon>Bacillati</taxon>
        <taxon>Actinomycetota</taxon>
        <taxon>Actinomycetes</taxon>
        <taxon>Pseudonocardiales</taxon>
        <taxon>Pseudonocardiaceae</taxon>
        <taxon>Amycolatopsis</taxon>
    </lineage>
</organism>
<dbReference type="AlphaFoldDB" id="A0A1I1BR90"/>
<keyword evidence="1" id="KW-0472">Membrane</keyword>
<protein>
    <submittedName>
        <fullName evidence="3">Predicted membrane protein</fullName>
    </submittedName>
</protein>
<dbReference type="InterPro" id="IPR018702">
    <property type="entry name" value="DUF2207"/>
</dbReference>
<keyword evidence="1" id="KW-1133">Transmembrane helix</keyword>
<feature type="transmembrane region" description="Helical" evidence="1">
    <location>
        <begin position="214"/>
        <end position="238"/>
    </location>
</feature>
<dbReference type="RefSeq" id="WP_091675388.1">
    <property type="nucleotide sequence ID" value="NZ_FOKG01000015.1"/>
</dbReference>
<accession>A0A1I1BR90</accession>